<evidence type="ECO:0000256" key="1">
    <source>
        <dbReference type="ARBA" id="ARBA00004156"/>
    </source>
</evidence>
<dbReference type="Pfam" id="PF10456">
    <property type="entry name" value="BAR_3_WASP_bdg"/>
    <property type="match status" value="1"/>
</dbReference>
<dbReference type="AlphaFoldDB" id="A0A1B0BHV3"/>
<feature type="compositionally biased region" description="Polar residues" evidence="9">
    <location>
        <begin position="68"/>
        <end position="84"/>
    </location>
</feature>
<dbReference type="GO" id="GO:0005886">
    <property type="term" value="C:plasma membrane"/>
    <property type="evidence" value="ECO:0007669"/>
    <property type="project" value="TreeGrafter"/>
</dbReference>
<dbReference type="InterPro" id="IPR036028">
    <property type="entry name" value="SH3-like_dom_sf"/>
</dbReference>
<feature type="binding site" evidence="7">
    <location>
        <position position="281"/>
    </location>
    <ligand>
        <name>a 1,2-diacyl-sn-glycero-3-phospho-(1D-myo-inositol-4,5-bisphosphate)</name>
        <dbReference type="ChEBI" id="CHEBI:58456"/>
    </ligand>
</feature>
<feature type="domain" description="SH3" evidence="10">
    <location>
        <begin position="1"/>
        <end position="62"/>
    </location>
</feature>
<reference evidence="13" key="1">
    <citation type="submission" date="2015-01" db="EMBL/GenBank/DDBJ databases">
        <authorList>
            <person name="Aksoy S."/>
            <person name="Warren W."/>
            <person name="Wilson R.K."/>
        </authorList>
    </citation>
    <scope>NUCLEOTIDE SEQUENCE [LARGE SCALE GENOMIC DNA]</scope>
    <source>
        <strain evidence="13">IAEA</strain>
    </source>
</reference>
<dbReference type="SUPFAM" id="SSF64268">
    <property type="entry name" value="PX domain"/>
    <property type="match status" value="1"/>
</dbReference>
<dbReference type="GO" id="GO:0016197">
    <property type="term" value="P:endosomal transport"/>
    <property type="evidence" value="ECO:0007669"/>
    <property type="project" value="TreeGrafter"/>
</dbReference>
<dbReference type="GO" id="GO:0035091">
    <property type="term" value="F:phosphatidylinositol binding"/>
    <property type="evidence" value="ECO:0007669"/>
    <property type="project" value="InterPro"/>
</dbReference>
<dbReference type="VEuPathDB" id="VectorBase:GPPI030618"/>
<dbReference type="InterPro" id="IPR027267">
    <property type="entry name" value="AH/BAR_dom_sf"/>
</dbReference>
<evidence type="ECO:0000256" key="9">
    <source>
        <dbReference type="SAM" id="MobiDB-lite"/>
    </source>
</evidence>
<dbReference type="GO" id="GO:0030659">
    <property type="term" value="C:cytoplasmic vesicle membrane"/>
    <property type="evidence" value="ECO:0007669"/>
    <property type="project" value="UniProtKB-SubCell"/>
</dbReference>
<dbReference type="InterPro" id="IPR014536">
    <property type="entry name" value="Snx9_fam"/>
</dbReference>
<dbReference type="Gene3D" id="2.30.30.40">
    <property type="entry name" value="SH3 Domains"/>
    <property type="match status" value="1"/>
</dbReference>
<evidence type="ECO:0000256" key="2">
    <source>
        <dbReference type="ARBA" id="ARBA00010883"/>
    </source>
</evidence>
<dbReference type="EMBL" id="JXJN01014603">
    <property type="status" value="NOT_ANNOTATED_CDS"/>
    <property type="molecule type" value="Genomic_DNA"/>
</dbReference>
<keyword evidence="4" id="KW-0472">Membrane</keyword>
<comment type="similarity">
    <text evidence="2 6">Belongs to the sorting nexin family.</text>
</comment>
<dbReference type="Pfam" id="PF00787">
    <property type="entry name" value="PX"/>
    <property type="match status" value="1"/>
</dbReference>
<keyword evidence="3 8" id="KW-0728">SH3 domain</keyword>
<dbReference type="InterPro" id="IPR001683">
    <property type="entry name" value="PX_dom"/>
</dbReference>
<evidence type="ECO:0000259" key="11">
    <source>
        <dbReference type="PROSITE" id="PS50195"/>
    </source>
</evidence>
<dbReference type="CDD" id="cd11763">
    <property type="entry name" value="SH3_SNX9_like"/>
    <property type="match status" value="1"/>
</dbReference>
<protein>
    <recommendedName>
        <fullName evidence="6">Sorting nexin</fullName>
    </recommendedName>
</protein>
<proteinExistence type="inferred from homology"/>
<dbReference type="PIRSF" id="PIRSF027744">
    <property type="entry name" value="Snx9"/>
    <property type="match status" value="1"/>
</dbReference>
<dbReference type="PROSITE" id="PS50195">
    <property type="entry name" value="PX"/>
    <property type="match status" value="1"/>
</dbReference>
<dbReference type="InterPro" id="IPR019497">
    <property type="entry name" value="Sorting_nexin_WASP-bd-dom"/>
</dbReference>
<dbReference type="GO" id="GO:0097320">
    <property type="term" value="P:plasma membrane tubulation"/>
    <property type="evidence" value="ECO:0007669"/>
    <property type="project" value="TreeGrafter"/>
</dbReference>
<dbReference type="Proteomes" id="UP000092460">
    <property type="component" value="Unassembled WGS sequence"/>
</dbReference>
<keyword evidence="5" id="KW-0968">Cytoplasmic vesicle</keyword>
<dbReference type="Pfam" id="PF14604">
    <property type="entry name" value="SH3_9"/>
    <property type="match status" value="1"/>
</dbReference>
<evidence type="ECO:0000256" key="5">
    <source>
        <dbReference type="ARBA" id="ARBA00023329"/>
    </source>
</evidence>
<evidence type="ECO:0000256" key="8">
    <source>
        <dbReference type="PROSITE-ProRule" id="PRU00192"/>
    </source>
</evidence>
<dbReference type="SMART" id="SM00326">
    <property type="entry name" value="SH3"/>
    <property type="match status" value="1"/>
</dbReference>
<sequence>MSSFVRVLYEFAGEAGSTEISISVGEILTVTRTDVGEGWWEGKNSRGEIGLFPAAYVEVMSAADVKQQQQRTTVEAQSTPNRYDQTADEYNDGDEWEDDWDEDNDTYSEIVPHNPSNNQVNSALHSTNDYDNKYLPTIPGDDTSQSLVLNANNNPTTLKKSSMFGKSSDSFILGVGNKDRIPDNELVLIVPLDNLYQWQPSHQHYTVVVASPKKESKFKGMKTFIAYQLTPSFNNISVSRRYKHFDWLHERLVEKFCLIPIPPLPDKQISGRYEEQFVEHRRVQLQEFVDWVCRHPVLSKCEVWYHFLTCTDEKIWKSGKRKAERDTYVGITYCWAISPPEKQLLQSYVDTQMDSCSQFIHAMDTAIRNLLSISNDVVKRYQTQIKKEYQRIGEGLSDLSRALLIDEKRAPSRNGNALSENVARIGDIFSGIGVQFGEQPKLDWIPFSDRLHIYRGILNSFPDILTTHKGAMQKKKDCERLAAEQKMSNTQLAEVNRRVDIVSYAIIAEITHFRFERETHLKQTLKLLIEEQIKFYSSIVSRLEDAYKEIE</sequence>
<dbReference type="InterPro" id="IPR001452">
    <property type="entry name" value="SH3_domain"/>
</dbReference>
<dbReference type="InterPro" id="IPR036871">
    <property type="entry name" value="PX_dom_sf"/>
</dbReference>
<dbReference type="CDD" id="cd07626">
    <property type="entry name" value="BAR_SNX9_like"/>
    <property type="match status" value="1"/>
</dbReference>
<dbReference type="Gene3D" id="1.20.1270.60">
    <property type="entry name" value="Arfaptin homology (AH) domain/BAR domain"/>
    <property type="match status" value="1"/>
</dbReference>
<dbReference type="STRING" id="67801.A0A1B0BHV3"/>
<dbReference type="Gene3D" id="3.30.1520.10">
    <property type="entry name" value="Phox-like domain"/>
    <property type="match status" value="1"/>
</dbReference>
<reference evidence="12" key="2">
    <citation type="submission" date="2020-05" db="UniProtKB">
        <authorList>
            <consortium name="EnsemblMetazoa"/>
        </authorList>
    </citation>
    <scope>IDENTIFICATION</scope>
    <source>
        <strain evidence="12">IAEA</strain>
    </source>
</reference>
<evidence type="ECO:0000259" key="10">
    <source>
        <dbReference type="PROSITE" id="PS50002"/>
    </source>
</evidence>
<evidence type="ECO:0000313" key="13">
    <source>
        <dbReference type="Proteomes" id="UP000092460"/>
    </source>
</evidence>
<feature type="compositionally biased region" description="Acidic residues" evidence="9">
    <location>
        <begin position="86"/>
        <end position="95"/>
    </location>
</feature>
<dbReference type="FunFam" id="3.30.1520.10:FF:000004">
    <property type="entry name" value="Sorting nexin"/>
    <property type="match status" value="1"/>
</dbReference>
<dbReference type="PANTHER" id="PTHR45827:SF1">
    <property type="entry name" value="SORTING NEXIN"/>
    <property type="match status" value="1"/>
</dbReference>
<dbReference type="SUPFAM" id="SSF50044">
    <property type="entry name" value="SH3-domain"/>
    <property type="match status" value="1"/>
</dbReference>
<name>A0A1B0BHV3_9MUSC</name>
<feature type="binding site" evidence="7">
    <location>
        <position position="241"/>
    </location>
    <ligand>
        <name>a 1,2-diacyl-sn-glycero-3-phospho-(1D-myo-inositol-4,5-bisphosphate)</name>
        <dbReference type="ChEBI" id="CHEBI:58456"/>
    </ligand>
</feature>
<dbReference type="PROSITE" id="PS50002">
    <property type="entry name" value="SH3"/>
    <property type="match status" value="1"/>
</dbReference>
<dbReference type="PANTHER" id="PTHR45827">
    <property type="entry name" value="SORTING NEXIN"/>
    <property type="match status" value="1"/>
</dbReference>
<dbReference type="EnsemblMetazoa" id="GPPI030618-RA">
    <property type="protein sequence ID" value="GPPI030618-PA"/>
    <property type="gene ID" value="GPPI030618"/>
</dbReference>
<feature type="binding site" evidence="7">
    <location>
        <position position="243"/>
    </location>
    <ligand>
        <name>a 1,2-diacyl-sn-glycero-3-phospho-(1D-myo-inositol-4,5-bisphosphate)</name>
        <dbReference type="ChEBI" id="CHEBI:58456"/>
    </ligand>
</feature>
<comment type="subcellular location">
    <subcellularLocation>
        <location evidence="1">Cytoplasmic vesicle membrane</location>
    </subcellularLocation>
</comment>
<evidence type="ECO:0000256" key="6">
    <source>
        <dbReference type="PIRNR" id="PIRNR027744"/>
    </source>
</evidence>
<evidence type="ECO:0000256" key="4">
    <source>
        <dbReference type="ARBA" id="ARBA00023136"/>
    </source>
</evidence>
<organism evidence="12 13">
    <name type="scientific">Glossina palpalis gambiensis</name>
    <dbReference type="NCBI Taxonomy" id="67801"/>
    <lineage>
        <taxon>Eukaryota</taxon>
        <taxon>Metazoa</taxon>
        <taxon>Ecdysozoa</taxon>
        <taxon>Arthropoda</taxon>
        <taxon>Hexapoda</taxon>
        <taxon>Insecta</taxon>
        <taxon>Pterygota</taxon>
        <taxon>Neoptera</taxon>
        <taxon>Endopterygota</taxon>
        <taxon>Diptera</taxon>
        <taxon>Brachycera</taxon>
        <taxon>Muscomorpha</taxon>
        <taxon>Hippoboscoidea</taxon>
        <taxon>Glossinidae</taxon>
        <taxon>Glossina</taxon>
    </lineage>
</organism>
<dbReference type="GO" id="GO:0006897">
    <property type="term" value="P:endocytosis"/>
    <property type="evidence" value="ECO:0007669"/>
    <property type="project" value="TreeGrafter"/>
</dbReference>
<evidence type="ECO:0000256" key="7">
    <source>
        <dbReference type="PIRSR" id="PIRSR027744-1"/>
    </source>
</evidence>
<feature type="domain" description="PX" evidence="11">
    <location>
        <begin position="205"/>
        <end position="315"/>
    </location>
</feature>
<feature type="region of interest" description="Disordered" evidence="9">
    <location>
        <begin position="68"/>
        <end position="95"/>
    </location>
</feature>
<keyword evidence="13" id="KW-1185">Reference proteome</keyword>
<dbReference type="SMART" id="SM00312">
    <property type="entry name" value="PX"/>
    <property type="match status" value="1"/>
</dbReference>
<dbReference type="CDD" id="cd06862">
    <property type="entry name" value="PX_SNX9_18_like"/>
    <property type="match status" value="1"/>
</dbReference>
<evidence type="ECO:0000313" key="12">
    <source>
        <dbReference type="EnsemblMetazoa" id="GPPI030618-PA"/>
    </source>
</evidence>
<accession>A0A1B0BHV3</accession>
<evidence type="ECO:0000256" key="3">
    <source>
        <dbReference type="ARBA" id="ARBA00022443"/>
    </source>
</evidence>
<dbReference type="GO" id="GO:0000278">
    <property type="term" value="P:mitotic cell cycle"/>
    <property type="evidence" value="ECO:0007669"/>
    <property type="project" value="InterPro"/>
</dbReference>
<dbReference type="GO" id="GO:0015031">
    <property type="term" value="P:protein transport"/>
    <property type="evidence" value="ECO:0007669"/>
    <property type="project" value="InterPro"/>
</dbReference>